<name>A0A1V9YK97_ACHHY</name>
<organism evidence="2 3">
    <name type="scientific">Achlya hypogyna</name>
    <name type="common">Oomycete</name>
    <name type="synonym">Protoachlya hypogyna</name>
    <dbReference type="NCBI Taxonomy" id="1202772"/>
    <lineage>
        <taxon>Eukaryota</taxon>
        <taxon>Sar</taxon>
        <taxon>Stramenopiles</taxon>
        <taxon>Oomycota</taxon>
        <taxon>Saprolegniomycetes</taxon>
        <taxon>Saprolegniales</taxon>
        <taxon>Achlyaceae</taxon>
        <taxon>Achlya</taxon>
    </lineage>
</organism>
<accession>A0A1V9YK97</accession>
<evidence type="ECO:0000256" key="1">
    <source>
        <dbReference type="SAM" id="Coils"/>
    </source>
</evidence>
<keyword evidence="1" id="KW-0175">Coiled coil</keyword>
<protein>
    <submittedName>
        <fullName evidence="2">Uncharacterized protein</fullName>
    </submittedName>
</protein>
<dbReference type="OrthoDB" id="69291at2759"/>
<dbReference type="EMBL" id="JNBR01001528">
    <property type="protein sequence ID" value="OQR86142.1"/>
    <property type="molecule type" value="Genomic_DNA"/>
</dbReference>
<evidence type="ECO:0000313" key="3">
    <source>
        <dbReference type="Proteomes" id="UP000243579"/>
    </source>
</evidence>
<comment type="caution">
    <text evidence="2">The sequence shown here is derived from an EMBL/GenBank/DDBJ whole genome shotgun (WGS) entry which is preliminary data.</text>
</comment>
<evidence type="ECO:0000313" key="2">
    <source>
        <dbReference type="EMBL" id="OQR86142.1"/>
    </source>
</evidence>
<dbReference type="Proteomes" id="UP000243579">
    <property type="component" value="Unassembled WGS sequence"/>
</dbReference>
<sequence>MTRESNRGEDVETLRTNAFAQVKLLHEAIMAYHKQILRTQPATTGPIEVTEPAPISGEPTRALLEVQGHLQGALRRNEELAMEMAAFRQQEVEWKRTVDQLKHQLSMLSSQLQHQQATHDAQRKQLQMKDTLLANYRASIRTLENKPITTYFIKLILQAKR</sequence>
<reference evidence="2 3" key="1">
    <citation type="journal article" date="2014" name="Genome Biol. Evol.">
        <title>The secreted proteins of Achlya hypogyna and Thraustotheca clavata identify the ancestral oomycete secretome and reveal gene acquisitions by horizontal gene transfer.</title>
        <authorList>
            <person name="Misner I."/>
            <person name="Blouin N."/>
            <person name="Leonard G."/>
            <person name="Richards T.A."/>
            <person name="Lane C.E."/>
        </authorList>
    </citation>
    <scope>NUCLEOTIDE SEQUENCE [LARGE SCALE GENOMIC DNA]</scope>
    <source>
        <strain evidence="2 3">ATCC 48635</strain>
    </source>
</reference>
<proteinExistence type="predicted"/>
<dbReference type="AlphaFoldDB" id="A0A1V9YK97"/>
<gene>
    <name evidence="2" type="ORF">ACHHYP_20509</name>
</gene>
<keyword evidence="3" id="KW-1185">Reference proteome</keyword>
<feature type="coiled-coil region" evidence="1">
    <location>
        <begin position="70"/>
        <end position="118"/>
    </location>
</feature>